<dbReference type="GO" id="GO:0006508">
    <property type="term" value="P:proteolysis"/>
    <property type="evidence" value="ECO:0007669"/>
    <property type="project" value="UniProtKB-KW"/>
</dbReference>
<keyword evidence="8 15" id="KW-0732">Signal</keyword>
<dbReference type="InterPro" id="IPR002169">
    <property type="entry name" value="Peptidase_M9A/M9B"/>
</dbReference>
<dbReference type="Gene3D" id="1.10.390.20">
    <property type="match status" value="1"/>
</dbReference>
<feature type="signal peptide" evidence="15">
    <location>
        <begin position="1"/>
        <end position="20"/>
    </location>
</feature>
<dbReference type="PRINTS" id="PR00931">
    <property type="entry name" value="MICOLLPTASE"/>
</dbReference>
<dbReference type="GO" id="GO:0000272">
    <property type="term" value="P:polysaccharide catabolic process"/>
    <property type="evidence" value="ECO:0007669"/>
    <property type="project" value="InterPro"/>
</dbReference>
<feature type="compositionally biased region" description="Polar residues" evidence="14">
    <location>
        <begin position="74"/>
        <end position="87"/>
    </location>
</feature>
<comment type="caution">
    <text evidence="17">The sequence shown here is derived from an EMBL/GenBank/DDBJ whole genome shotgun (WGS) entry which is preliminary data.</text>
</comment>
<feature type="region of interest" description="Disordered" evidence="14">
    <location>
        <begin position="61"/>
        <end position="87"/>
    </location>
</feature>
<evidence type="ECO:0000259" key="16">
    <source>
        <dbReference type="Pfam" id="PF08453"/>
    </source>
</evidence>
<dbReference type="InterPro" id="IPR036439">
    <property type="entry name" value="Dockerin_dom_sf"/>
</dbReference>
<keyword evidence="7" id="KW-0479">Metal-binding</keyword>
<dbReference type="GO" id="GO:0005576">
    <property type="term" value="C:extracellular region"/>
    <property type="evidence" value="ECO:0007669"/>
    <property type="project" value="UniProtKB-SubCell"/>
</dbReference>
<keyword evidence="9" id="KW-0378">Hydrolase</keyword>
<comment type="catalytic activity">
    <reaction evidence="1">
        <text>Digestion of native collagen in the triple helical region at Xaa-|-Gly bonds. With synthetic peptides, a preference is shown for Gly at P3 and P1', Pro and Ala at P2 and P2', and hydroxyproline, Ala or Arg at P3'.</text>
        <dbReference type="EC" id="3.4.24.3"/>
    </reaction>
</comment>
<dbReference type="EC" id="3.4.24.3" evidence="4"/>
<organism evidence="17 18">
    <name type="scientific">Bowmanella dokdonensis</name>
    <dbReference type="NCBI Taxonomy" id="751969"/>
    <lineage>
        <taxon>Bacteria</taxon>
        <taxon>Pseudomonadati</taxon>
        <taxon>Pseudomonadota</taxon>
        <taxon>Gammaproteobacteria</taxon>
        <taxon>Alteromonadales</taxon>
        <taxon>Alteromonadaceae</taxon>
        <taxon>Bowmanella</taxon>
    </lineage>
</organism>
<feature type="domain" description="Peptidase M9 collagenase N-terminal" evidence="16">
    <location>
        <begin position="108"/>
        <end position="273"/>
    </location>
</feature>
<evidence type="ECO:0000313" key="17">
    <source>
        <dbReference type="EMBL" id="MBN7825241.1"/>
    </source>
</evidence>
<dbReference type="Pfam" id="PF08453">
    <property type="entry name" value="Peptidase_M9_N"/>
    <property type="match status" value="1"/>
</dbReference>
<reference evidence="17" key="1">
    <citation type="submission" date="2021-03" db="EMBL/GenBank/DDBJ databases">
        <title>novel species isolated from a fishpond in China.</title>
        <authorList>
            <person name="Lu H."/>
            <person name="Cai Z."/>
        </authorList>
    </citation>
    <scope>NUCLEOTIDE SEQUENCE</scope>
    <source>
        <strain evidence="17">JCM 30855</strain>
    </source>
</reference>
<dbReference type="RefSeq" id="WP_206573359.1">
    <property type="nucleotide sequence ID" value="NZ_JAFKCV010000004.1"/>
</dbReference>
<evidence type="ECO:0000256" key="8">
    <source>
        <dbReference type="ARBA" id="ARBA00022729"/>
    </source>
</evidence>
<dbReference type="InterPro" id="IPR013661">
    <property type="entry name" value="Peptidase_M9_N_dom"/>
</dbReference>
<dbReference type="GO" id="GO:0004222">
    <property type="term" value="F:metalloendopeptidase activity"/>
    <property type="evidence" value="ECO:0007669"/>
    <property type="project" value="InterPro"/>
</dbReference>
<proteinExistence type="predicted"/>
<gene>
    <name evidence="17" type="ORF">J0A66_08420</name>
</gene>
<keyword evidence="11" id="KW-0482">Metalloprotease</keyword>
<evidence type="ECO:0000256" key="9">
    <source>
        <dbReference type="ARBA" id="ARBA00022801"/>
    </source>
</evidence>
<dbReference type="GO" id="GO:0004553">
    <property type="term" value="F:hydrolase activity, hydrolyzing O-glycosyl compounds"/>
    <property type="evidence" value="ECO:0007669"/>
    <property type="project" value="InterPro"/>
</dbReference>
<dbReference type="EMBL" id="JAFKCV010000004">
    <property type="protein sequence ID" value="MBN7825241.1"/>
    <property type="molecule type" value="Genomic_DNA"/>
</dbReference>
<dbReference type="Proteomes" id="UP000664654">
    <property type="component" value="Unassembled WGS sequence"/>
</dbReference>
<evidence type="ECO:0000256" key="6">
    <source>
        <dbReference type="ARBA" id="ARBA00022670"/>
    </source>
</evidence>
<dbReference type="PANTHER" id="PTHR13062:SF9">
    <property type="entry name" value="MICROBIAL COLLAGENASE"/>
    <property type="match status" value="1"/>
</dbReference>
<evidence type="ECO:0000256" key="4">
    <source>
        <dbReference type="ARBA" id="ARBA00012653"/>
    </source>
</evidence>
<dbReference type="PANTHER" id="PTHR13062">
    <property type="entry name" value="COLLAGENASE"/>
    <property type="match status" value="1"/>
</dbReference>
<keyword evidence="12" id="KW-0865">Zymogen</keyword>
<sequence length="782" mass="87301">MNKISLLLTGLLLSAGLAVADDGPGQPQGPQLLRAQELAATNRLAPKPPRTLSPIEFQRQLQQSARHTHHSSRQIDSTSLTSQQVLKSNQHAADKRLSFSATTAGCSSAAELQNLGGDALVEALRAGNLTSCLYGLYDTQWVGTALFSDANMLAVVQAINSILPGFDGSDASGAGELEKLVTYLRALHWAETSLATGRSYPAAYRSALAQAFTSYFGGAHFVRFDGLASRNFMLRYEILILVNSSQTESLPYLPRFAEAIIGYATSVSRNDDWGLGYEERGMTQLLTHYFNAVNGGGEDLKNLLLSQPQIIDNLQDFILNQGTWLVGHTREYQWSDAITELARMLKFSGPIAQRVRPALQTLFSTYSFEGAGANGWINAQSMVLFYDAQNCDLYGDVCDFDLQAHILSGQHACSSTIKIRFQQPITDNDLDSACAELADEEQLFHHLFGTSSGTPVTNDYNTDLEVVIFSSSTDYQNYAGNFFDIDTDNGGMYLEGDPNTPGNQARFIAFQATWLQPEFVVWNLRHEYIHYLDGRFNKWGSYEDQADNSVWWAEGLAEYLSMGDTNANALAVAADKSFALSEVFQTTYAHKDISRTYHWGYLAVRFMFENQRGEIDNALLPSFRAAKYLVPDTECQFEWGWQWKQDAIDNNWYWLYDDSDWASGNWVWTCGQQQPQGGPLPDYTPYDDILQNWSDRFDGQFDQWLDCLLAGQGQCEGGPARAGDLDGNGAVDSRDIELFISLLRQRIELGLEYDFNRDNRINQRDVRALMALCDQQNCAIAP</sequence>
<evidence type="ECO:0000256" key="15">
    <source>
        <dbReference type="SAM" id="SignalP"/>
    </source>
</evidence>
<evidence type="ECO:0000256" key="7">
    <source>
        <dbReference type="ARBA" id="ARBA00022723"/>
    </source>
</evidence>
<evidence type="ECO:0000256" key="5">
    <source>
        <dbReference type="ARBA" id="ARBA00022525"/>
    </source>
</evidence>
<feature type="chain" id="PRO_5036723659" description="microbial collagenase" evidence="15">
    <location>
        <begin position="21"/>
        <end position="782"/>
    </location>
</feature>
<comment type="subcellular location">
    <subcellularLocation>
        <location evidence="3">Secreted</location>
    </subcellularLocation>
</comment>
<keyword evidence="18" id="KW-1185">Reference proteome</keyword>
<evidence type="ECO:0000256" key="1">
    <source>
        <dbReference type="ARBA" id="ARBA00000424"/>
    </source>
</evidence>
<dbReference type="SUPFAM" id="SSF63446">
    <property type="entry name" value="Type I dockerin domain"/>
    <property type="match status" value="1"/>
</dbReference>
<dbReference type="Pfam" id="PF00404">
    <property type="entry name" value="Dockerin_1"/>
    <property type="match status" value="1"/>
</dbReference>
<comment type="cofactor">
    <cofactor evidence="2">
        <name>Zn(2+)</name>
        <dbReference type="ChEBI" id="CHEBI:29105"/>
    </cofactor>
</comment>
<keyword evidence="10" id="KW-0862">Zinc</keyword>
<dbReference type="Pfam" id="PF01752">
    <property type="entry name" value="Peptidase_M9"/>
    <property type="match status" value="1"/>
</dbReference>
<dbReference type="PROSITE" id="PS00018">
    <property type="entry name" value="EF_HAND_1"/>
    <property type="match status" value="2"/>
</dbReference>
<dbReference type="GO" id="GO:0008270">
    <property type="term" value="F:zinc ion binding"/>
    <property type="evidence" value="ECO:0007669"/>
    <property type="project" value="InterPro"/>
</dbReference>
<evidence type="ECO:0000256" key="14">
    <source>
        <dbReference type="SAM" id="MobiDB-lite"/>
    </source>
</evidence>
<keyword evidence="5" id="KW-0964">Secreted</keyword>
<evidence type="ECO:0000256" key="2">
    <source>
        <dbReference type="ARBA" id="ARBA00001947"/>
    </source>
</evidence>
<dbReference type="InterPro" id="IPR018247">
    <property type="entry name" value="EF_Hand_1_Ca_BS"/>
</dbReference>
<evidence type="ECO:0000256" key="13">
    <source>
        <dbReference type="PIRSR" id="PIRSR602169-1"/>
    </source>
</evidence>
<keyword evidence="6" id="KW-0645">Protease</keyword>
<dbReference type="InterPro" id="IPR002105">
    <property type="entry name" value="Dockerin_1_rpt"/>
</dbReference>
<evidence type="ECO:0000256" key="11">
    <source>
        <dbReference type="ARBA" id="ARBA00023049"/>
    </source>
</evidence>
<evidence type="ECO:0000256" key="12">
    <source>
        <dbReference type="ARBA" id="ARBA00023145"/>
    </source>
</evidence>
<feature type="active site" evidence="13">
    <location>
        <position position="527"/>
    </location>
</feature>
<dbReference type="Gene3D" id="3.40.30.160">
    <property type="entry name" value="Collagenase ColT, N-terminal domain"/>
    <property type="match status" value="1"/>
</dbReference>
<dbReference type="AlphaFoldDB" id="A0A939IR85"/>
<evidence type="ECO:0000256" key="3">
    <source>
        <dbReference type="ARBA" id="ARBA00004613"/>
    </source>
</evidence>
<evidence type="ECO:0000313" key="18">
    <source>
        <dbReference type="Proteomes" id="UP000664654"/>
    </source>
</evidence>
<protein>
    <recommendedName>
        <fullName evidence="4">microbial collagenase</fullName>
        <ecNumber evidence="4">3.4.24.3</ecNumber>
    </recommendedName>
</protein>
<evidence type="ECO:0000256" key="10">
    <source>
        <dbReference type="ARBA" id="ARBA00022833"/>
    </source>
</evidence>
<accession>A0A939IR85</accession>
<name>A0A939IR85_9ALTE</name>